<proteinExistence type="predicted"/>
<organism evidence="2 3">
    <name type="scientific">Bambusicola thoracicus</name>
    <name type="common">Chinese bamboo-partridge</name>
    <name type="synonym">Perdix thoracica</name>
    <dbReference type="NCBI Taxonomy" id="9083"/>
    <lineage>
        <taxon>Eukaryota</taxon>
        <taxon>Metazoa</taxon>
        <taxon>Chordata</taxon>
        <taxon>Craniata</taxon>
        <taxon>Vertebrata</taxon>
        <taxon>Euteleostomi</taxon>
        <taxon>Archelosauria</taxon>
        <taxon>Archosauria</taxon>
        <taxon>Dinosauria</taxon>
        <taxon>Saurischia</taxon>
        <taxon>Theropoda</taxon>
        <taxon>Coelurosauria</taxon>
        <taxon>Aves</taxon>
        <taxon>Neognathae</taxon>
        <taxon>Galloanserae</taxon>
        <taxon>Galliformes</taxon>
        <taxon>Phasianidae</taxon>
        <taxon>Perdicinae</taxon>
        <taxon>Bambusicola</taxon>
    </lineage>
</organism>
<keyword evidence="3" id="KW-1185">Reference proteome</keyword>
<gene>
    <name evidence="2" type="ORF">CIB84_010274</name>
</gene>
<protein>
    <recommendedName>
        <fullName evidence="4">Phospholipid phosphatase 7 (inactive)</fullName>
    </recommendedName>
</protein>
<dbReference type="OrthoDB" id="10266771at2759"/>
<sequence>MPASQTRSRARDRNNVLNRAEFLSLNQPLKGTQESRSSGRKQSGQAAAAGTQNSNPKERRQSQQLPEEDCMQLNPSFKGIAFNSLLAIDICMSKRLGVCANRASSWRGARSMINLLGITGHGIPWIAGTLICLMKSSTLAGQEVLMNLLL</sequence>
<name>A0A2P4SPF4_BAMTH</name>
<feature type="compositionally biased region" description="Polar residues" evidence="1">
    <location>
        <begin position="24"/>
        <end position="55"/>
    </location>
</feature>
<feature type="non-terminal residue" evidence="2">
    <location>
        <position position="150"/>
    </location>
</feature>
<dbReference type="EMBL" id="PPHD01031116">
    <property type="protein sequence ID" value="POI25974.1"/>
    <property type="molecule type" value="Genomic_DNA"/>
</dbReference>
<evidence type="ECO:0008006" key="4">
    <source>
        <dbReference type="Google" id="ProtNLM"/>
    </source>
</evidence>
<reference evidence="2 3" key="1">
    <citation type="submission" date="2018-01" db="EMBL/GenBank/DDBJ databases">
        <title>Comparison of the Chinese Bamboo Partridge and Red Junglefowl genome sequences highlights the importance of demography in genome evolution.</title>
        <authorList>
            <person name="Tiley G.P."/>
            <person name="Kimball R.T."/>
            <person name="Braun E.L."/>
            <person name="Burleigh J.G."/>
        </authorList>
    </citation>
    <scope>NUCLEOTIDE SEQUENCE [LARGE SCALE GENOMIC DNA]</scope>
    <source>
        <strain evidence="2">RTK389</strain>
        <tissue evidence="2">Blood</tissue>
    </source>
</reference>
<dbReference type="Proteomes" id="UP000237246">
    <property type="component" value="Unassembled WGS sequence"/>
</dbReference>
<evidence type="ECO:0000313" key="2">
    <source>
        <dbReference type="EMBL" id="POI25974.1"/>
    </source>
</evidence>
<accession>A0A2P4SPF4</accession>
<feature type="region of interest" description="Disordered" evidence="1">
    <location>
        <begin position="1"/>
        <end position="68"/>
    </location>
</feature>
<comment type="caution">
    <text evidence="2">The sequence shown here is derived from an EMBL/GenBank/DDBJ whole genome shotgun (WGS) entry which is preliminary data.</text>
</comment>
<dbReference type="AlphaFoldDB" id="A0A2P4SPF4"/>
<evidence type="ECO:0000313" key="3">
    <source>
        <dbReference type="Proteomes" id="UP000237246"/>
    </source>
</evidence>
<evidence type="ECO:0000256" key="1">
    <source>
        <dbReference type="SAM" id="MobiDB-lite"/>
    </source>
</evidence>